<evidence type="ECO:0000256" key="9">
    <source>
        <dbReference type="ARBA" id="ARBA00022679"/>
    </source>
</evidence>
<comment type="catalytic activity">
    <reaction evidence="14 15 17">
        <text>guanosine(37) in tRNA + S-adenosyl-L-methionine = N(1)-methylguanosine(37) in tRNA + S-adenosyl-L-homocysteine + H(+)</text>
        <dbReference type="Rhea" id="RHEA:36899"/>
        <dbReference type="Rhea" id="RHEA-COMP:10145"/>
        <dbReference type="Rhea" id="RHEA-COMP:10147"/>
        <dbReference type="ChEBI" id="CHEBI:15378"/>
        <dbReference type="ChEBI" id="CHEBI:57856"/>
        <dbReference type="ChEBI" id="CHEBI:59789"/>
        <dbReference type="ChEBI" id="CHEBI:73542"/>
        <dbReference type="ChEBI" id="CHEBI:74269"/>
        <dbReference type="EC" id="2.1.1.228"/>
    </reaction>
</comment>
<evidence type="ECO:0000256" key="2">
    <source>
        <dbReference type="ARBA" id="ARBA00004496"/>
    </source>
</evidence>
<feature type="domain" description="tRNA methyltransferase TRMD/TRM10-type" evidence="18">
    <location>
        <begin position="1"/>
        <end position="230"/>
    </location>
</feature>
<feature type="binding site" evidence="15 16">
    <location>
        <position position="112"/>
    </location>
    <ligand>
        <name>S-adenosyl-L-methionine</name>
        <dbReference type="ChEBI" id="CHEBI:59789"/>
    </ligand>
</feature>
<evidence type="ECO:0000256" key="17">
    <source>
        <dbReference type="RuleBase" id="RU003464"/>
    </source>
</evidence>
<reference evidence="19 20" key="1">
    <citation type="journal article" date="2020" name="Biotechnol. Biofuels">
        <title>New insights from the biogas microbiome by comprehensive genome-resolved metagenomics of nearly 1600 species originating from multiple anaerobic digesters.</title>
        <authorList>
            <person name="Campanaro S."/>
            <person name="Treu L."/>
            <person name="Rodriguez-R L.M."/>
            <person name="Kovalovszki A."/>
            <person name="Ziels R.M."/>
            <person name="Maus I."/>
            <person name="Zhu X."/>
            <person name="Kougias P.G."/>
            <person name="Basile A."/>
            <person name="Luo G."/>
            <person name="Schluter A."/>
            <person name="Konstantinidis K.T."/>
            <person name="Angelidaki I."/>
        </authorList>
    </citation>
    <scope>NUCLEOTIDE SEQUENCE [LARGE SCALE GENOMIC DNA]</scope>
    <source>
        <strain evidence="19">AS27yjCOA_65</strain>
    </source>
</reference>
<comment type="caution">
    <text evidence="19">The sequence shown here is derived from an EMBL/GenBank/DDBJ whole genome shotgun (WGS) entry which is preliminary data.</text>
</comment>
<evidence type="ECO:0000256" key="8">
    <source>
        <dbReference type="ARBA" id="ARBA00022603"/>
    </source>
</evidence>
<keyword evidence="9 15" id="KW-0808">Transferase</keyword>
<dbReference type="GO" id="GO:0005829">
    <property type="term" value="C:cytosol"/>
    <property type="evidence" value="ECO:0007669"/>
    <property type="project" value="TreeGrafter"/>
</dbReference>
<dbReference type="InterPro" id="IPR029028">
    <property type="entry name" value="Alpha/beta_knot_MTases"/>
</dbReference>
<name>A0A7X9IIX8_9DELT</name>
<comment type="caution">
    <text evidence="15">Lacks conserved residue(s) required for the propagation of feature annotation.</text>
</comment>
<dbReference type="HAMAP" id="MF_00605">
    <property type="entry name" value="TrmD"/>
    <property type="match status" value="1"/>
</dbReference>
<sequence>MRLHILSIFPKLFENFFSVSLIGKAVEKKIIEVEITDIRQFAEAPHYHVDDYPYGGGPGMIMKPEPLSAAIKYAKQRLPNARVILLSASGQKMTQQRAQELARETELLLICGRYEGVDQRVIDLYVDEELSIGDVIMMGGEVPAMALIESVCRLLPDVIGNSDSLTEESFSQRGDGLTLLEWPQYTRPEVFNGREVPEVLLSGDHGRIRAWRLEQALNKTLITRPDLIKKPC</sequence>
<dbReference type="Gene3D" id="1.10.1270.20">
    <property type="entry name" value="tRNA(m1g37)methyltransferase, domain 2"/>
    <property type="match status" value="1"/>
</dbReference>
<keyword evidence="10 15" id="KW-0949">S-adenosyl-L-methionine</keyword>
<protein>
    <recommendedName>
        <fullName evidence="6 15">tRNA (guanine-N(1)-)-methyltransferase</fullName>
        <ecNumber evidence="5 15">2.1.1.228</ecNumber>
    </recommendedName>
    <alternativeName>
        <fullName evidence="12 15">M1G-methyltransferase</fullName>
    </alternativeName>
    <alternativeName>
        <fullName evidence="13 15">tRNA [GM37] methyltransferase</fullName>
    </alternativeName>
</protein>
<evidence type="ECO:0000256" key="13">
    <source>
        <dbReference type="ARBA" id="ARBA00033392"/>
    </source>
</evidence>
<keyword evidence="7 15" id="KW-0963">Cytoplasm</keyword>
<evidence type="ECO:0000256" key="5">
    <source>
        <dbReference type="ARBA" id="ARBA00012807"/>
    </source>
</evidence>
<evidence type="ECO:0000256" key="15">
    <source>
        <dbReference type="HAMAP-Rule" id="MF_00605"/>
    </source>
</evidence>
<dbReference type="InterPro" id="IPR016009">
    <property type="entry name" value="tRNA_MeTrfase_TRMD/TRM10"/>
</dbReference>
<evidence type="ECO:0000256" key="12">
    <source>
        <dbReference type="ARBA" id="ARBA00029736"/>
    </source>
</evidence>
<dbReference type="AlphaFoldDB" id="A0A7X9IIX8"/>
<dbReference type="Gene3D" id="3.40.1280.10">
    <property type="match status" value="1"/>
</dbReference>
<evidence type="ECO:0000256" key="3">
    <source>
        <dbReference type="ARBA" id="ARBA00007630"/>
    </source>
</evidence>
<accession>A0A7X9IIX8</accession>
<evidence type="ECO:0000313" key="19">
    <source>
        <dbReference type="EMBL" id="NMC62503.1"/>
    </source>
</evidence>
<dbReference type="EMBL" id="JAAZON010000208">
    <property type="protein sequence ID" value="NMC62503.1"/>
    <property type="molecule type" value="Genomic_DNA"/>
</dbReference>
<evidence type="ECO:0000313" key="20">
    <source>
        <dbReference type="Proteomes" id="UP000524246"/>
    </source>
</evidence>
<evidence type="ECO:0000256" key="11">
    <source>
        <dbReference type="ARBA" id="ARBA00022694"/>
    </source>
</evidence>
<evidence type="ECO:0000256" key="1">
    <source>
        <dbReference type="ARBA" id="ARBA00002634"/>
    </source>
</evidence>
<dbReference type="GO" id="GO:0002939">
    <property type="term" value="P:tRNA N1-guanine methylation"/>
    <property type="evidence" value="ECO:0007669"/>
    <property type="project" value="TreeGrafter"/>
</dbReference>
<dbReference type="InterPro" id="IPR002649">
    <property type="entry name" value="tRNA_m1G_MeTrfase_TrmD"/>
</dbReference>
<dbReference type="PANTHER" id="PTHR46417:SF1">
    <property type="entry name" value="TRNA (GUANINE-N(1)-)-METHYLTRANSFERASE"/>
    <property type="match status" value="1"/>
</dbReference>
<dbReference type="FunFam" id="3.40.1280.10:FF:000001">
    <property type="entry name" value="tRNA (guanine-N(1)-)-methyltransferase"/>
    <property type="match status" value="1"/>
</dbReference>
<evidence type="ECO:0000256" key="14">
    <source>
        <dbReference type="ARBA" id="ARBA00047783"/>
    </source>
</evidence>
<evidence type="ECO:0000256" key="7">
    <source>
        <dbReference type="ARBA" id="ARBA00022490"/>
    </source>
</evidence>
<dbReference type="NCBIfam" id="NF000648">
    <property type="entry name" value="PRK00026.1"/>
    <property type="match status" value="1"/>
</dbReference>
<gene>
    <name evidence="15 19" type="primary">trmD</name>
    <name evidence="19" type="ORF">GYA55_04975</name>
</gene>
<dbReference type="CDD" id="cd18080">
    <property type="entry name" value="TrmD-like"/>
    <property type="match status" value="1"/>
</dbReference>
<comment type="subunit">
    <text evidence="4 15 17">Homodimer.</text>
</comment>
<evidence type="ECO:0000259" key="18">
    <source>
        <dbReference type="Pfam" id="PF01746"/>
    </source>
</evidence>
<evidence type="ECO:0000256" key="4">
    <source>
        <dbReference type="ARBA" id="ARBA00011738"/>
    </source>
</evidence>
<dbReference type="NCBIfam" id="TIGR00088">
    <property type="entry name" value="trmD"/>
    <property type="match status" value="1"/>
</dbReference>
<comment type="function">
    <text evidence="1 15 17">Specifically methylates guanosine-37 in various tRNAs.</text>
</comment>
<dbReference type="Proteomes" id="UP000524246">
    <property type="component" value="Unassembled WGS sequence"/>
</dbReference>
<comment type="similarity">
    <text evidence="3 15 17">Belongs to the RNA methyltransferase TrmD family.</text>
</comment>
<evidence type="ECO:0000256" key="10">
    <source>
        <dbReference type="ARBA" id="ARBA00022691"/>
    </source>
</evidence>
<dbReference type="SUPFAM" id="SSF75217">
    <property type="entry name" value="alpha/beta knot"/>
    <property type="match status" value="1"/>
</dbReference>
<dbReference type="EC" id="2.1.1.228" evidence="5 15"/>
<keyword evidence="8 15" id="KW-0489">Methyltransferase</keyword>
<comment type="subcellular location">
    <subcellularLocation>
        <location evidence="2 15 17">Cytoplasm</location>
    </subcellularLocation>
</comment>
<dbReference type="InterPro" id="IPR023148">
    <property type="entry name" value="tRNA_m1G_MeTrfase_C_sf"/>
</dbReference>
<proteinExistence type="inferred from homology"/>
<organism evidence="19 20">
    <name type="scientific">SAR324 cluster bacterium</name>
    <dbReference type="NCBI Taxonomy" id="2024889"/>
    <lineage>
        <taxon>Bacteria</taxon>
        <taxon>Deltaproteobacteria</taxon>
        <taxon>SAR324 cluster</taxon>
    </lineage>
</organism>
<dbReference type="PIRSF" id="PIRSF000386">
    <property type="entry name" value="tRNA_mtase"/>
    <property type="match status" value="1"/>
</dbReference>
<keyword evidence="11 15" id="KW-0819">tRNA processing</keyword>
<dbReference type="Pfam" id="PF01746">
    <property type="entry name" value="tRNA_m1G_MT"/>
    <property type="match status" value="1"/>
</dbReference>
<dbReference type="GO" id="GO:0052906">
    <property type="term" value="F:tRNA (guanine(37)-N1)-methyltransferase activity"/>
    <property type="evidence" value="ECO:0007669"/>
    <property type="project" value="UniProtKB-UniRule"/>
</dbReference>
<dbReference type="PANTHER" id="PTHR46417">
    <property type="entry name" value="TRNA (GUANINE-N(1)-)-METHYLTRANSFERASE"/>
    <property type="match status" value="1"/>
</dbReference>
<dbReference type="InterPro" id="IPR029026">
    <property type="entry name" value="tRNA_m1G_MTases_N"/>
</dbReference>
<evidence type="ECO:0000256" key="6">
    <source>
        <dbReference type="ARBA" id="ARBA00014679"/>
    </source>
</evidence>
<evidence type="ECO:0000256" key="16">
    <source>
        <dbReference type="PIRSR" id="PIRSR000386-1"/>
    </source>
</evidence>